<comment type="caution">
    <text evidence="1">The sequence shown here is derived from an EMBL/GenBank/DDBJ whole genome shotgun (WGS) entry which is preliminary data.</text>
</comment>
<dbReference type="Gene3D" id="2.60.40.740">
    <property type="match status" value="1"/>
</dbReference>
<dbReference type="RefSeq" id="WP_254089759.1">
    <property type="nucleotide sequence ID" value="NZ_JAHESC010000009.1"/>
</dbReference>
<organism evidence="1 2">
    <name type="scientific">Dawidia soli</name>
    <dbReference type="NCBI Taxonomy" id="2782352"/>
    <lineage>
        <taxon>Bacteria</taxon>
        <taxon>Pseudomonadati</taxon>
        <taxon>Bacteroidota</taxon>
        <taxon>Cytophagia</taxon>
        <taxon>Cytophagales</taxon>
        <taxon>Chryseotaleaceae</taxon>
        <taxon>Dawidia</taxon>
    </lineage>
</organism>
<evidence type="ECO:0000313" key="1">
    <source>
        <dbReference type="EMBL" id="MBT1686521.1"/>
    </source>
</evidence>
<dbReference type="Pfam" id="PF13573">
    <property type="entry name" value="SprB"/>
    <property type="match status" value="1"/>
</dbReference>
<dbReference type="EMBL" id="JAHESC010000009">
    <property type="protein sequence ID" value="MBT1686521.1"/>
    <property type="molecule type" value="Genomic_DNA"/>
</dbReference>
<keyword evidence="2" id="KW-1185">Reference proteome</keyword>
<gene>
    <name evidence="1" type="ORF">KK078_08145</name>
</gene>
<dbReference type="AlphaFoldDB" id="A0AAP2D6Y8"/>
<sequence>MRKRFSFFYFLFLLTSCVYHDLDKPVIDCALAGPSLTLASVVPASTCGARDGRIHVTAAGGEQPYTYLLNNAAQGSGDFQDLTAGIYSVGVVDANGCDTLITNVTVEAEDFTFTADVTKDSVCEGNSGVIVLMVEEVNPPYAYQLDNGNFNETSTFMAVSHGDHTVTIRDGQDCIVSLHVTVPRGITGTSWSADILPVIKTSCAITGCHNGSSRPDLRDYNKAKSYAGEIKSMTQDRRMPYDGTPLKQSDIDKIGCWVDDGAPNN</sequence>
<dbReference type="PROSITE" id="PS51257">
    <property type="entry name" value="PROKAR_LIPOPROTEIN"/>
    <property type="match status" value="1"/>
</dbReference>
<name>A0AAP2D6Y8_9BACT</name>
<proteinExistence type="predicted"/>
<accession>A0AAP2D6Y8</accession>
<evidence type="ECO:0008006" key="3">
    <source>
        <dbReference type="Google" id="ProtNLM"/>
    </source>
</evidence>
<reference evidence="1 2" key="1">
    <citation type="submission" date="2021-05" db="EMBL/GenBank/DDBJ databases">
        <title>A Polyphasic approach of four new species of the genus Ohtaekwangia: Ohtaekwangia histidinii sp. nov., Ohtaekwangia cretensis sp. nov., Ohtaekwangia indiensis sp. nov., Ohtaekwangia reichenbachii sp. nov. from diverse environment.</title>
        <authorList>
            <person name="Octaviana S."/>
        </authorList>
    </citation>
    <scope>NUCLEOTIDE SEQUENCE [LARGE SCALE GENOMIC DNA]</scope>
    <source>
        <strain evidence="1 2">PWU37</strain>
    </source>
</reference>
<dbReference type="InterPro" id="IPR025667">
    <property type="entry name" value="SprB_repeat"/>
</dbReference>
<evidence type="ECO:0000313" key="2">
    <source>
        <dbReference type="Proteomes" id="UP001319180"/>
    </source>
</evidence>
<dbReference type="Proteomes" id="UP001319180">
    <property type="component" value="Unassembled WGS sequence"/>
</dbReference>
<protein>
    <recommendedName>
        <fullName evidence="3">SprB repeat-containing protein</fullName>
    </recommendedName>
</protein>